<dbReference type="GO" id="GO:0008654">
    <property type="term" value="P:phospholipid biosynthetic process"/>
    <property type="evidence" value="ECO:0007669"/>
    <property type="project" value="UniProtKB-UniRule"/>
</dbReference>
<keyword evidence="2 10" id="KW-0444">Lipid biosynthesis</keyword>
<comment type="subunit">
    <text evidence="10">Probably interacts with PlsX.</text>
</comment>
<evidence type="ECO:0000256" key="5">
    <source>
        <dbReference type="ARBA" id="ARBA00022989"/>
    </source>
</evidence>
<dbReference type="Proteomes" id="UP000294292">
    <property type="component" value="Chromosome"/>
</dbReference>
<name>A0A4P6ZY12_9BACL</name>
<dbReference type="AlphaFoldDB" id="A0A4P6ZY12"/>
<keyword evidence="12" id="KW-1185">Reference proteome</keyword>
<keyword evidence="8 10" id="KW-0594">Phospholipid biosynthesis</keyword>
<evidence type="ECO:0000256" key="3">
    <source>
        <dbReference type="ARBA" id="ARBA00022679"/>
    </source>
</evidence>
<evidence type="ECO:0000256" key="8">
    <source>
        <dbReference type="ARBA" id="ARBA00023209"/>
    </source>
</evidence>
<protein>
    <recommendedName>
        <fullName evidence="10">Glycerol-3-phosphate acyltransferase</fullName>
    </recommendedName>
    <alternativeName>
        <fullName evidence="10">Acyl-PO4 G3P acyltransferase</fullName>
    </alternativeName>
    <alternativeName>
        <fullName evidence="10">Acyl-phosphate--glycerol-3-phosphate acyltransferase</fullName>
    </alternativeName>
    <alternativeName>
        <fullName evidence="10">G3P acyltransferase</fullName>
        <shortName evidence="10">GPAT</shortName>
        <ecNumber evidence="10">2.3.1.275</ecNumber>
    </alternativeName>
    <alternativeName>
        <fullName evidence="10">Lysophosphatidic acid synthase</fullName>
        <shortName evidence="10">LPA synthase</shortName>
    </alternativeName>
</protein>
<keyword evidence="9 10" id="KW-1208">Phospholipid metabolism</keyword>
<dbReference type="Pfam" id="PF02660">
    <property type="entry name" value="G3P_acyltransf"/>
    <property type="match status" value="1"/>
</dbReference>
<reference evidence="11 12" key="1">
    <citation type="submission" date="2019-03" db="EMBL/GenBank/DDBJ databases">
        <title>Complete genome sequence of Paenisporosarcina antarctica CGMCC 1.6503T.</title>
        <authorList>
            <person name="Rong J.-C."/>
            <person name="Chi N.-Y."/>
            <person name="Zhang Q.-F."/>
        </authorList>
    </citation>
    <scope>NUCLEOTIDE SEQUENCE [LARGE SCALE GENOMIC DNA]</scope>
    <source>
        <strain evidence="11 12">CGMCC 1.6503</strain>
    </source>
</reference>
<dbReference type="GO" id="GO:0043772">
    <property type="term" value="F:acyl-phosphate glycerol-3-phosphate acyltransferase activity"/>
    <property type="evidence" value="ECO:0007669"/>
    <property type="project" value="UniProtKB-UniRule"/>
</dbReference>
<keyword evidence="4 10" id="KW-0812">Transmembrane</keyword>
<dbReference type="PANTHER" id="PTHR30309">
    <property type="entry name" value="INNER MEMBRANE PROTEIN YGIH"/>
    <property type="match status" value="1"/>
</dbReference>
<evidence type="ECO:0000256" key="1">
    <source>
        <dbReference type="ARBA" id="ARBA00022475"/>
    </source>
</evidence>
<comment type="pathway">
    <text evidence="10">Lipid metabolism; phospholipid metabolism.</text>
</comment>
<keyword evidence="3 10" id="KW-0808">Transferase</keyword>
<dbReference type="NCBIfam" id="TIGR00023">
    <property type="entry name" value="glycerol-3-phosphate 1-O-acyltransferase PlsY"/>
    <property type="match status" value="1"/>
</dbReference>
<dbReference type="GO" id="GO:0005886">
    <property type="term" value="C:plasma membrane"/>
    <property type="evidence" value="ECO:0007669"/>
    <property type="project" value="UniProtKB-SubCell"/>
</dbReference>
<evidence type="ECO:0000313" key="12">
    <source>
        <dbReference type="Proteomes" id="UP000294292"/>
    </source>
</evidence>
<keyword evidence="1 10" id="KW-1003">Cell membrane</keyword>
<evidence type="ECO:0000256" key="2">
    <source>
        <dbReference type="ARBA" id="ARBA00022516"/>
    </source>
</evidence>
<evidence type="ECO:0000256" key="9">
    <source>
        <dbReference type="ARBA" id="ARBA00023264"/>
    </source>
</evidence>
<dbReference type="HAMAP" id="MF_01043">
    <property type="entry name" value="PlsY"/>
    <property type="match status" value="1"/>
</dbReference>
<dbReference type="KEGG" id="panc:E2636_07940"/>
<comment type="subcellular location">
    <subcellularLocation>
        <location evidence="10">Cell membrane</location>
        <topology evidence="10">Multi-pass membrane protein</topology>
    </subcellularLocation>
</comment>
<feature type="transmembrane region" description="Helical" evidence="10">
    <location>
        <begin position="69"/>
        <end position="96"/>
    </location>
</feature>
<sequence length="201" mass="22073">MNIVIILLLAYLLGSIPSALWIGKIFYKTDIRKHGSGNLGATNTFRTLGVKAGLIVSILDILKGTAATLLPLIPFFSVTDIHPLILGVVAVVGHMYPIFANFKGGKAVATSGGVLLAYHWPIFILMLVSFFIVLKLSKMVSFTSMVLGIIGLVYTTLYNVFYKIDIPLLVVIILLTSFVLYRHRANIVRIKAGTEPKVKWL</sequence>
<dbReference type="PANTHER" id="PTHR30309:SF0">
    <property type="entry name" value="GLYCEROL-3-PHOSPHATE ACYLTRANSFERASE-RELATED"/>
    <property type="match status" value="1"/>
</dbReference>
<keyword evidence="5 10" id="KW-1133">Transmembrane helix</keyword>
<proteinExistence type="inferred from homology"/>
<keyword evidence="11" id="KW-0012">Acyltransferase</keyword>
<feature type="transmembrane region" description="Helical" evidence="10">
    <location>
        <begin position="139"/>
        <end position="158"/>
    </location>
</feature>
<dbReference type="EC" id="2.3.1.275" evidence="10"/>
<dbReference type="RefSeq" id="WP_134209715.1">
    <property type="nucleotide sequence ID" value="NZ_CP038015.1"/>
</dbReference>
<comment type="catalytic activity">
    <reaction evidence="10">
        <text>an acyl phosphate + sn-glycerol 3-phosphate = a 1-acyl-sn-glycero-3-phosphate + phosphate</text>
        <dbReference type="Rhea" id="RHEA:34075"/>
        <dbReference type="ChEBI" id="CHEBI:43474"/>
        <dbReference type="ChEBI" id="CHEBI:57597"/>
        <dbReference type="ChEBI" id="CHEBI:57970"/>
        <dbReference type="ChEBI" id="CHEBI:59918"/>
        <dbReference type="EC" id="2.3.1.275"/>
    </reaction>
</comment>
<keyword evidence="6 10" id="KW-0443">Lipid metabolism</keyword>
<dbReference type="InterPro" id="IPR003811">
    <property type="entry name" value="G3P_acylTferase_PlsY"/>
</dbReference>
<dbReference type="EMBL" id="CP038015">
    <property type="protein sequence ID" value="QBP41058.1"/>
    <property type="molecule type" value="Genomic_DNA"/>
</dbReference>
<dbReference type="OrthoDB" id="9777124at2"/>
<organism evidence="11 12">
    <name type="scientific">Paenisporosarcina antarctica</name>
    <dbReference type="NCBI Taxonomy" id="417367"/>
    <lineage>
        <taxon>Bacteria</taxon>
        <taxon>Bacillati</taxon>
        <taxon>Bacillota</taxon>
        <taxon>Bacilli</taxon>
        <taxon>Bacillales</taxon>
        <taxon>Caryophanaceae</taxon>
        <taxon>Paenisporosarcina</taxon>
    </lineage>
</organism>
<evidence type="ECO:0000313" key="11">
    <source>
        <dbReference type="EMBL" id="QBP41058.1"/>
    </source>
</evidence>
<dbReference type="UniPathway" id="UPA00085"/>
<feature type="transmembrane region" description="Helical" evidence="10">
    <location>
        <begin position="116"/>
        <end position="134"/>
    </location>
</feature>
<evidence type="ECO:0000256" key="4">
    <source>
        <dbReference type="ARBA" id="ARBA00022692"/>
    </source>
</evidence>
<keyword evidence="7 10" id="KW-0472">Membrane</keyword>
<comment type="similarity">
    <text evidence="10">Belongs to the PlsY family.</text>
</comment>
<evidence type="ECO:0000256" key="10">
    <source>
        <dbReference type="HAMAP-Rule" id="MF_01043"/>
    </source>
</evidence>
<gene>
    <name evidence="10 11" type="primary">plsY</name>
    <name evidence="11" type="ORF">E2636_07940</name>
</gene>
<accession>A0A4P6ZY12</accession>
<evidence type="ECO:0000256" key="7">
    <source>
        <dbReference type="ARBA" id="ARBA00023136"/>
    </source>
</evidence>
<comment type="function">
    <text evidence="10">Catalyzes the transfer of an acyl group from acyl-phosphate (acyl-PO(4)) to glycerol-3-phosphate (G3P) to form lysophosphatidic acid (LPA). This enzyme utilizes acyl-phosphate as fatty acyl donor, but not acyl-CoA or acyl-ACP.</text>
</comment>
<evidence type="ECO:0000256" key="6">
    <source>
        <dbReference type="ARBA" id="ARBA00023098"/>
    </source>
</evidence>
<dbReference type="SMART" id="SM01207">
    <property type="entry name" value="G3P_acyltransf"/>
    <property type="match status" value="1"/>
</dbReference>
<feature type="transmembrane region" description="Helical" evidence="10">
    <location>
        <begin position="164"/>
        <end position="181"/>
    </location>
</feature>